<proteinExistence type="predicted"/>
<dbReference type="Gene3D" id="1.25.40.10">
    <property type="entry name" value="Tetratricopeptide repeat domain"/>
    <property type="match status" value="1"/>
</dbReference>
<dbReference type="OrthoDB" id="8591320at2"/>
<dbReference type="AlphaFoldDB" id="A0A2T0V858"/>
<dbReference type="InterPro" id="IPR019734">
    <property type="entry name" value="TPR_rpt"/>
</dbReference>
<sequence length="190" mass="22006">MKKLNKIIISNAQEAYINREWAVVAPLYDELSQKGCQLPEKNKVQWVISLKKIQDYSSALRLISLFLSMNNTSSIGLWLFHSGECKQSLGEYSQAIDCYEKALASYQNKKTIFYRLSQCHEKLRDYKSALICIEQASSLSQSLLINAQLASVHYKQKNWSACAKVFEELFERFSIESFRPQWVYCYADSL</sequence>
<comment type="caution">
    <text evidence="1">The sequence shown here is derived from an EMBL/GenBank/DDBJ whole genome shotgun (WGS) entry which is preliminary data.</text>
</comment>
<name>A0A2T0V858_9GAMM</name>
<dbReference type="EMBL" id="PVTK01000001">
    <property type="protein sequence ID" value="PRY66334.1"/>
    <property type="molecule type" value="Genomic_DNA"/>
</dbReference>
<evidence type="ECO:0000313" key="2">
    <source>
        <dbReference type="Proteomes" id="UP000237647"/>
    </source>
</evidence>
<organism evidence="1 2">
    <name type="scientific">Vreelandella songnenensis</name>
    <dbReference type="NCBI Taxonomy" id="1176243"/>
    <lineage>
        <taxon>Bacteria</taxon>
        <taxon>Pseudomonadati</taxon>
        <taxon>Pseudomonadota</taxon>
        <taxon>Gammaproteobacteria</taxon>
        <taxon>Oceanospirillales</taxon>
        <taxon>Halomonadaceae</taxon>
        <taxon>Vreelandella</taxon>
    </lineage>
</organism>
<dbReference type="SMART" id="SM00028">
    <property type="entry name" value="TPR"/>
    <property type="match status" value="2"/>
</dbReference>
<gene>
    <name evidence="1" type="ORF">B0H98_101315</name>
</gene>
<dbReference type="SUPFAM" id="SSF48452">
    <property type="entry name" value="TPR-like"/>
    <property type="match status" value="1"/>
</dbReference>
<keyword evidence="2" id="KW-1185">Reference proteome</keyword>
<dbReference type="Proteomes" id="UP000237647">
    <property type="component" value="Unassembled WGS sequence"/>
</dbReference>
<accession>A0A2T0V858</accession>
<protein>
    <submittedName>
        <fullName evidence="1">Tetratricopeptide repeat protein</fullName>
    </submittedName>
</protein>
<dbReference type="InterPro" id="IPR011990">
    <property type="entry name" value="TPR-like_helical_dom_sf"/>
</dbReference>
<dbReference type="Pfam" id="PF13181">
    <property type="entry name" value="TPR_8"/>
    <property type="match status" value="2"/>
</dbReference>
<dbReference type="RefSeq" id="WP_106373311.1">
    <property type="nucleotide sequence ID" value="NZ_PVTK01000001.1"/>
</dbReference>
<evidence type="ECO:0000313" key="1">
    <source>
        <dbReference type="EMBL" id="PRY66334.1"/>
    </source>
</evidence>
<reference evidence="1 2" key="1">
    <citation type="submission" date="2018-03" db="EMBL/GenBank/DDBJ databases">
        <title>Genomic Encyclopedia of Type Strains, Phase III (KMG-III): the genomes of soil and plant-associated and newly described type strains.</title>
        <authorList>
            <person name="Whitman W."/>
        </authorList>
    </citation>
    <scope>NUCLEOTIDE SEQUENCE [LARGE SCALE GENOMIC DNA]</scope>
    <source>
        <strain evidence="1 2">CGMCC 1.12152</strain>
    </source>
</reference>